<keyword evidence="6 7" id="KW-0472">Membrane</keyword>
<comment type="caution">
    <text evidence="8">The sequence shown here is derived from an EMBL/GenBank/DDBJ whole genome shotgun (WGS) entry which is preliminary data.</text>
</comment>
<evidence type="ECO:0000313" key="9">
    <source>
        <dbReference type="Proteomes" id="UP000765845"/>
    </source>
</evidence>
<evidence type="ECO:0000256" key="7">
    <source>
        <dbReference type="SAM" id="Phobius"/>
    </source>
</evidence>
<feature type="transmembrane region" description="Helical" evidence="7">
    <location>
        <begin position="20"/>
        <end position="41"/>
    </location>
</feature>
<keyword evidence="3" id="KW-1003">Cell membrane</keyword>
<sequence length="156" mass="17059">MKHTASVTLVLTAIWLANSGHYTALLLGFGVVSIALVVWIGHRMDVVDHESQPLHLTGKLPGYYLWLLKNIIASNIDVVRRAWVGPSAISPQFETVPADQKTDIGRVIYANSINLTPGTLSVEVGEDTILVHSLTREGMVSLKSGEMNRRVCGLEE</sequence>
<proteinExistence type="inferred from homology"/>
<dbReference type="PANTHER" id="PTHR34584">
    <property type="entry name" value="NA(+)/H(+) ANTIPORTER SUBUNIT E1"/>
    <property type="match status" value="1"/>
</dbReference>
<name>A0ABX1GCT3_9GAMM</name>
<organism evidence="8 9">
    <name type="scientific">Spongiibacter thalassae</name>
    <dbReference type="NCBI Taxonomy" id="2721624"/>
    <lineage>
        <taxon>Bacteria</taxon>
        <taxon>Pseudomonadati</taxon>
        <taxon>Pseudomonadota</taxon>
        <taxon>Gammaproteobacteria</taxon>
        <taxon>Cellvibrionales</taxon>
        <taxon>Spongiibacteraceae</taxon>
        <taxon>Spongiibacter</taxon>
    </lineage>
</organism>
<protein>
    <submittedName>
        <fullName evidence="8">Na+/H+ antiporter subunit E</fullName>
    </submittedName>
</protein>
<dbReference type="InterPro" id="IPR002758">
    <property type="entry name" value="Cation_antiport_E"/>
</dbReference>
<gene>
    <name evidence="8" type="ORF">HCU74_02145</name>
</gene>
<evidence type="ECO:0000256" key="3">
    <source>
        <dbReference type="ARBA" id="ARBA00022475"/>
    </source>
</evidence>
<reference evidence="8 9" key="1">
    <citation type="submission" date="2020-04" db="EMBL/GenBank/DDBJ databases">
        <authorList>
            <person name="Yoon J."/>
        </authorList>
    </citation>
    <scope>NUCLEOTIDE SEQUENCE [LARGE SCALE GENOMIC DNA]</scope>
    <source>
        <strain evidence="8 9">KMU-166</strain>
    </source>
</reference>
<accession>A0ABX1GCT3</accession>
<evidence type="ECO:0000313" key="8">
    <source>
        <dbReference type="EMBL" id="NKI16212.1"/>
    </source>
</evidence>
<evidence type="ECO:0000256" key="1">
    <source>
        <dbReference type="ARBA" id="ARBA00004651"/>
    </source>
</evidence>
<evidence type="ECO:0000256" key="5">
    <source>
        <dbReference type="ARBA" id="ARBA00022989"/>
    </source>
</evidence>
<dbReference type="PANTHER" id="PTHR34584:SF1">
    <property type="entry name" value="NA(+)_H(+) ANTIPORTER SUBUNIT E1"/>
    <property type="match status" value="1"/>
</dbReference>
<keyword evidence="4 7" id="KW-0812">Transmembrane</keyword>
<comment type="subcellular location">
    <subcellularLocation>
        <location evidence="1">Cell membrane</location>
        <topology evidence="1">Multi-pass membrane protein</topology>
    </subcellularLocation>
</comment>
<keyword evidence="5 7" id="KW-1133">Transmembrane helix</keyword>
<dbReference type="EMBL" id="JAAWWK010000001">
    <property type="protein sequence ID" value="NKI16212.1"/>
    <property type="molecule type" value="Genomic_DNA"/>
</dbReference>
<comment type="similarity">
    <text evidence="2">Belongs to the CPA3 antiporters (TC 2.A.63) subunit E family.</text>
</comment>
<dbReference type="Pfam" id="PF01899">
    <property type="entry name" value="MNHE"/>
    <property type="match status" value="1"/>
</dbReference>
<evidence type="ECO:0000256" key="2">
    <source>
        <dbReference type="ARBA" id="ARBA00006228"/>
    </source>
</evidence>
<dbReference type="Proteomes" id="UP000765845">
    <property type="component" value="Unassembled WGS sequence"/>
</dbReference>
<evidence type="ECO:0000256" key="6">
    <source>
        <dbReference type="ARBA" id="ARBA00023136"/>
    </source>
</evidence>
<dbReference type="RefSeq" id="WP_168448743.1">
    <property type="nucleotide sequence ID" value="NZ_JAAWWK010000001.1"/>
</dbReference>
<keyword evidence="9" id="KW-1185">Reference proteome</keyword>
<evidence type="ECO:0000256" key="4">
    <source>
        <dbReference type="ARBA" id="ARBA00022692"/>
    </source>
</evidence>